<dbReference type="KEGG" id="nte:NEUTE1DRAFT84880"/>
<feature type="region of interest" description="Disordered" evidence="1">
    <location>
        <begin position="20"/>
        <end position="344"/>
    </location>
</feature>
<organism evidence="2 3">
    <name type="scientific">Neurospora tetrasperma (strain FGSC 2508 / ATCC MYA-4615 / P0657)</name>
    <dbReference type="NCBI Taxonomy" id="510951"/>
    <lineage>
        <taxon>Eukaryota</taxon>
        <taxon>Fungi</taxon>
        <taxon>Dikarya</taxon>
        <taxon>Ascomycota</taxon>
        <taxon>Pezizomycotina</taxon>
        <taxon>Sordariomycetes</taxon>
        <taxon>Sordariomycetidae</taxon>
        <taxon>Sordariales</taxon>
        <taxon>Sordariaceae</taxon>
        <taxon>Neurospora</taxon>
    </lineage>
</organism>
<dbReference type="GeneID" id="20830772"/>
<dbReference type="AlphaFoldDB" id="F8MPI8"/>
<keyword evidence="3" id="KW-1185">Reference proteome</keyword>
<evidence type="ECO:0000313" key="2">
    <source>
        <dbReference type="EMBL" id="EGO57147.1"/>
    </source>
</evidence>
<evidence type="ECO:0000313" key="3">
    <source>
        <dbReference type="Proteomes" id="UP000008065"/>
    </source>
</evidence>
<reference evidence="3" key="1">
    <citation type="journal article" date="2011" name="Genetics">
        <title>Massive changes in genome architecture accompany the transition to self-fertility in the filamentous fungus Neurospora tetrasperma.</title>
        <authorList>
            <person name="Ellison C.E."/>
            <person name="Stajich J.E."/>
            <person name="Jacobson D.J."/>
            <person name="Natvig D.O."/>
            <person name="Lapidus A."/>
            <person name="Foster B."/>
            <person name="Aerts A."/>
            <person name="Riley R."/>
            <person name="Lindquist E.A."/>
            <person name="Grigoriev I.V."/>
            <person name="Taylor J.W."/>
        </authorList>
    </citation>
    <scope>NUCLEOTIDE SEQUENCE [LARGE SCALE GENOMIC DNA]</scope>
    <source>
        <strain evidence="3">FGSC 2508 / P0657</strain>
    </source>
</reference>
<feature type="compositionally biased region" description="Polar residues" evidence="1">
    <location>
        <begin position="194"/>
        <end position="205"/>
    </location>
</feature>
<evidence type="ECO:0000256" key="1">
    <source>
        <dbReference type="SAM" id="MobiDB-lite"/>
    </source>
</evidence>
<dbReference type="HOGENOM" id="CLU_047430_0_0_1"/>
<feature type="compositionally biased region" description="Polar residues" evidence="1">
    <location>
        <begin position="393"/>
        <end position="403"/>
    </location>
</feature>
<sequence>MLRLRPTVLALTMAEVKEVEERRRGYRRVSSKSRWPFCTRASENATSGASSPSLPDYSDSDEETDEETDILDHDDAEQPVQLPVLSARFPEEQTEVVPTARPPYPNDASFDQRNCEQSVDGAGDERDLDPQPQASSSRSQLPIRPPRSGPRIGSNIRSPAQSSVGQTVTSQKTTPRTGASSARRSNRDGARSFEQFQLSFQNLTIRTRTATPSSAAKPASASRPREGHCQGTTPNAAGSHHRDGTPRATPDSHAAASDSQTPSSFVRFTRSMTAALPRHGSSPFEGLESERLASSRTHTPAAASPTSVSTGSTRPAPVIESPTTPSRQRVMTPRPPATTPARTPASFRVYNDSLPAFSQPRTPQNLPEARHQSRLVGQGSFTVPAGWRTSFSLEQRTPTTSQALRRMRHGGRREPSPQGLRTPGMVGLYGGTENHTDDGLVFVNVVGDEGGDVEEMASLAHL</sequence>
<dbReference type="RefSeq" id="XP_009852661.1">
    <property type="nucleotide sequence ID" value="XM_009854359.1"/>
</dbReference>
<feature type="region of interest" description="Disordered" evidence="1">
    <location>
        <begin position="393"/>
        <end position="426"/>
    </location>
</feature>
<dbReference type="Proteomes" id="UP000008065">
    <property type="component" value="Unassembled WGS sequence"/>
</dbReference>
<name>F8MPI8_NEUT8</name>
<feature type="compositionally biased region" description="Polar residues" evidence="1">
    <location>
        <begin position="294"/>
        <end position="313"/>
    </location>
</feature>
<protein>
    <submittedName>
        <fullName evidence="2">Uncharacterized protein</fullName>
    </submittedName>
</protein>
<feature type="compositionally biased region" description="Polar residues" evidence="1">
    <location>
        <begin position="155"/>
        <end position="183"/>
    </location>
</feature>
<dbReference type="VEuPathDB" id="FungiDB:NEUTE1DRAFT_84880"/>
<feature type="compositionally biased region" description="Polar residues" evidence="1">
    <location>
        <begin position="257"/>
        <end position="272"/>
    </location>
</feature>
<dbReference type="OrthoDB" id="3437607at2759"/>
<dbReference type="EMBL" id="GL891305">
    <property type="protein sequence ID" value="EGO57147.1"/>
    <property type="molecule type" value="Genomic_DNA"/>
</dbReference>
<accession>F8MPI8</accession>
<gene>
    <name evidence="2" type="ORF">NEUTE1DRAFT_84880</name>
</gene>
<feature type="compositionally biased region" description="Acidic residues" evidence="1">
    <location>
        <begin position="58"/>
        <end position="77"/>
    </location>
</feature>
<feature type="compositionally biased region" description="Low complexity" evidence="1">
    <location>
        <begin position="206"/>
        <end position="222"/>
    </location>
</feature>
<proteinExistence type="predicted"/>